<evidence type="ECO:0000313" key="1">
    <source>
        <dbReference type="EMBL" id="AWK04548.1"/>
    </source>
</evidence>
<dbReference type="SUPFAM" id="SSF143100">
    <property type="entry name" value="TTHA1013/TTHA0281-like"/>
    <property type="match status" value="1"/>
</dbReference>
<organism evidence="1 2">
    <name type="scientific">Flavobacterium crocinum</name>
    <dbReference type="NCBI Taxonomy" id="2183896"/>
    <lineage>
        <taxon>Bacteria</taxon>
        <taxon>Pseudomonadati</taxon>
        <taxon>Bacteroidota</taxon>
        <taxon>Flavobacteriia</taxon>
        <taxon>Flavobacteriales</taxon>
        <taxon>Flavobacteriaceae</taxon>
        <taxon>Flavobacterium</taxon>
    </lineage>
</organism>
<keyword evidence="2" id="KW-1185">Reference proteome</keyword>
<dbReference type="InterPro" id="IPR035069">
    <property type="entry name" value="TTHA1013/TTHA0281-like"/>
</dbReference>
<evidence type="ECO:0008006" key="3">
    <source>
        <dbReference type="Google" id="ProtNLM"/>
    </source>
</evidence>
<proteinExistence type="predicted"/>
<dbReference type="Gene3D" id="3.30.160.250">
    <property type="match status" value="1"/>
</dbReference>
<dbReference type="RefSeq" id="WP_109192047.1">
    <property type="nucleotide sequence ID" value="NZ_CP029255.1"/>
</dbReference>
<dbReference type="EMBL" id="CP029255">
    <property type="protein sequence ID" value="AWK04548.1"/>
    <property type="molecule type" value="Genomic_DNA"/>
</dbReference>
<accession>A0A2S1YKZ3</accession>
<dbReference type="OrthoDB" id="676274at2"/>
<protein>
    <recommendedName>
        <fullName evidence="3">HicB family protein</fullName>
    </recommendedName>
</protein>
<evidence type="ECO:0000313" key="2">
    <source>
        <dbReference type="Proteomes" id="UP000245250"/>
    </source>
</evidence>
<sequence length="136" mass="15772">MAIKVKIEKSADDRYWGTTQNVPGVVVADGESINELKENLKEAVELYLETAEEYDKETYELYKNGFEFEYDLDVSEIFRVFEVINKSEFAKSIGLNASLFRQYTNSKTQTYISEKRAKEIENGLHRLGKELLKVKL</sequence>
<gene>
    <name evidence="1" type="ORF">HYN56_10030</name>
</gene>
<dbReference type="KEGG" id="fcr:HYN56_10030"/>
<dbReference type="AlphaFoldDB" id="A0A2S1YKZ3"/>
<dbReference type="Proteomes" id="UP000245250">
    <property type="component" value="Chromosome"/>
</dbReference>
<reference evidence="1 2" key="1">
    <citation type="submission" date="2018-05" db="EMBL/GenBank/DDBJ databases">
        <title>Genome sequencing of Flavobacterium sp. HYN0056.</title>
        <authorList>
            <person name="Yi H."/>
            <person name="Baek C."/>
        </authorList>
    </citation>
    <scope>NUCLEOTIDE SEQUENCE [LARGE SCALE GENOMIC DNA]</scope>
    <source>
        <strain evidence="1 2">HYN0056</strain>
    </source>
</reference>
<name>A0A2S1YKZ3_9FLAO</name>